<feature type="region of interest" description="Disordered" evidence="6">
    <location>
        <begin position="269"/>
        <end position="345"/>
    </location>
</feature>
<evidence type="ECO:0000313" key="7">
    <source>
        <dbReference type="EMBL" id="VEU36284.1"/>
    </source>
</evidence>
<feature type="compositionally biased region" description="Polar residues" evidence="6">
    <location>
        <begin position="397"/>
        <end position="409"/>
    </location>
</feature>
<evidence type="ECO:0000256" key="5">
    <source>
        <dbReference type="ARBA" id="ARBA00023242"/>
    </source>
</evidence>
<feature type="region of interest" description="Disordered" evidence="6">
    <location>
        <begin position="572"/>
        <end position="643"/>
    </location>
</feature>
<proteinExistence type="predicted"/>
<feature type="compositionally biased region" description="Basic and acidic residues" evidence="6">
    <location>
        <begin position="507"/>
        <end position="518"/>
    </location>
</feature>
<dbReference type="GO" id="GO:0000493">
    <property type="term" value="P:box H/ACA snoRNP assembly"/>
    <property type="evidence" value="ECO:0007669"/>
    <property type="project" value="InterPro"/>
</dbReference>
<dbReference type="Proteomes" id="UP000291116">
    <property type="component" value="Unassembled WGS sequence"/>
</dbReference>
<feature type="compositionally biased region" description="Acidic residues" evidence="6">
    <location>
        <begin position="67"/>
        <end position="78"/>
    </location>
</feature>
<dbReference type="PANTHER" id="PTHR31633">
    <property type="entry name" value="H/ACA RIBONUCLEOPROTEIN COMPLEX NON-CORE SUBUNIT NAF1"/>
    <property type="match status" value="1"/>
</dbReference>
<feature type="region of interest" description="Disordered" evidence="6">
    <location>
        <begin position="482"/>
        <end position="548"/>
    </location>
</feature>
<organism evidence="7 8">
    <name type="scientific">Pseudo-nitzschia multistriata</name>
    <dbReference type="NCBI Taxonomy" id="183589"/>
    <lineage>
        <taxon>Eukaryota</taxon>
        <taxon>Sar</taxon>
        <taxon>Stramenopiles</taxon>
        <taxon>Ochrophyta</taxon>
        <taxon>Bacillariophyta</taxon>
        <taxon>Bacillariophyceae</taxon>
        <taxon>Bacillariophycidae</taxon>
        <taxon>Bacillariales</taxon>
        <taxon>Bacillariaceae</taxon>
        <taxon>Pseudo-nitzschia</taxon>
    </lineage>
</organism>
<reference evidence="7 8" key="1">
    <citation type="submission" date="2019-01" db="EMBL/GenBank/DDBJ databases">
        <authorList>
            <person name="Ferrante I. M."/>
        </authorList>
    </citation>
    <scope>NUCLEOTIDE SEQUENCE [LARGE SCALE GENOMIC DNA]</scope>
    <source>
        <strain evidence="7 8">B856</strain>
    </source>
</reference>
<dbReference type="EMBL" id="CAACVS010000083">
    <property type="protein sequence ID" value="VEU36284.1"/>
    <property type="molecule type" value="Genomic_DNA"/>
</dbReference>
<feature type="compositionally biased region" description="Basic residues" evidence="6">
    <location>
        <begin position="492"/>
        <end position="504"/>
    </location>
</feature>
<feature type="compositionally biased region" description="Low complexity" evidence="6">
    <location>
        <begin position="79"/>
        <end position="104"/>
    </location>
</feature>
<dbReference type="GO" id="GO:0006364">
    <property type="term" value="P:rRNA processing"/>
    <property type="evidence" value="ECO:0007669"/>
    <property type="project" value="UniProtKB-KW"/>
</dbReference>
<dbReference type="InterPro" id="IPR040309">
    <property type="entry name" value="Naf1"/>
</dbReference>
<feature type="compositionally biased region" description="Acidic residues" evidence="6">
    <location>
        <begin position="105"/>
        <end position="115"/>
    </location>
</feature>
<evidence type="ECO:0000313" key="8">
    <source>
        <dbReference type="Proteomes" id="UP000291116"/>
    </source>
</evidence>
<keyword evidence="4" id="KW-0694">RNA-binding</keyword>
<dbReference type="GO" id="GO:0005732">
    <property type="term" value="C:sno(s)RNA-containing ribonucleoprotein complex"/>
    <property type="evidence" value="ECO:0007669"/>
    <property type="project" value="InterPro"/>
</dbReference>
<evidence type="ECO:0000256" key="3">
    <source>
        <dbReference type="ARBA" id="ARBA00022552"/>
    </source>
</evidence>
<keyword evidence="3" id="KW-0698">rRNA processing</keyword>
<dbReference type="InterPro" id="IPR038664">
    <property type="entry name" value="Gar1/Naf1_Cbf5-bd_sf"/>
</dbReference>
<dbReference type="GO" id="GO:0005634">
    <property type="term" value="C:nucleus"/>
    <property type="evidence" value="ECO:0007669"/>
    <property type="project" value="UniProtKB-SubCell"/>
</dbReference>
<protein>
    <submittedName>
        <fullName evidence="7">Uncharacterized protein</fullName>
    </submittedName>
</protein>
<comment type="subcellular location">
    <subcellularLocation>
        <location evidence="1">Nucleus</location>
    </subcellularLocation>
</comment>
<feature type="region of interest" description="Disordered" evidence="6">
    <location>
        <begin position="57"/>
        <end position="147"/>
    </location>
</feature>
<feature type="compositionally biased region" description="Basic and acidic residues" evidence="6">
    <location>
        <begin position="292"/>
        <end position="303"/>
    </location>
</feature>
<evidence type="ECO:0000256" key="6">
    <source>
        <dbReference type="SAM" id="MobiDB-lite"/>
    </source>
</evidence>
<evidence type="ECO:0000256" key="2">
    <source>
        <dbReference type="ARBA" id="ARBA00022517"/>
    </source>
</evidence>
<dbReference type="GO" id="GO:0003723">
    <property type="term" value="F:RNA binding"/>
    <property type="evidence" value="ECO:0007669"/>
    <property type="project" value="UniProtKB-KW"/>
</dbReference>
<feature type="compositionally biased region" description="Pro residues" evidence="6">
    <location>
        <begin position="626"/>
        <end position="643"/>
    </location>
</feature>
<dbReference type="OrthoDB" id="49348at2759"/>
<dbReference type="AlphaFoldDB" id="A0A448Z2Q6"/>
<dbReference type="PANTHER" id="PTHR31633:SF1">
    <property type="entry name" value="H_ACA RIBONUCLEOPROTEIN COMPLEX NON-CORE SUBUNIT NAF1"/>
    <property type="match status" value="1"/>
</dbReference>
<evidence type="ECO:0000256" key="4">
    <source>
        <dbReference type="ARBA" id="ARBA00022884"/>
    </source>
</evidence>
<name>A0A448Z2Q6_9STRA</name>
<dbReference type="Gene3D" id="2.40.10.230">
    <property type="entry name" value="Probable tRNA pseudouridine synthase domain"/>
    <property type="match status" value="1"/>
</dbReference>
<feature type="region of interest" description="Disordered" evidence="6">
    <location>
        <begin position="362"/>
        <end position="415"/>
    </location>
</feature>
<feature type="region of interest" description="Disordered" evidence="6">
    <location>
        <begin position="1"/>
        <end position="27"/>
    </location>
</feature>
<keyword evidence="5" id="KW-0539">Nucleus</keyword>
<feature type="compositionally biased region" description="Pro residues" evidence="6">
    <location>
        <begin position="592"/>
        <end position="602"/>
    </location>
</feature>
<accession>A0A448Z2Q6</accession>
<evidence type="ECO:0000256" key="1">
    <source>
        <dbReference type="ARBA" id="ARBA00004123"/>
    </source>
</evidence>
<sequence>MVRGDENRRSQTKRRFRQFENSHNDQGLETVDDLVHAAQFAIIPNTDAATFTPLVESVNPAKKQEDGNEIDVNDDDSNSDVSIADAEGADNSNENDCSSDSDSCSSDDESDDEDITQAVQRMEQATAAEEEAGLTASNPPKTDNEVDGYKVPIKELESQLQIRLTVDEATVKAATNDGSNNSTSNQLSLAGRIKNYMSSDRTVVVESAAIPAHSAGFQQTVGPLDEGSLLVVKKTENEGDRIPAERTSLIPLGRIFEVFGPVSQPLYTIRLPSPPSTSKNKKSSNPRSQECNSEKKASKKENELTEFVKQGDNKAVDKNEDDMETIGDNEQGNIPNNAPTIPETSEKANDAVVTNLSSSSCTEDYISGKEKSDTSMNKDSPPNILPDEKTESARVNEASTTTVEPTSPDNIDRSPENTAVDMWAVNGEYAKFLAENKNIEVYYIEDEAKLIDTSFVMKTSGKGCDASNIYDEEIINSSEAYYSDDEKEREAKNKKKGAGRKKNQQRNNDRRQQREQRRNNNSTRYPNRAHTGYHGQPPPPLQGFNYVQGHANLPQGFHQMGQQQYPHGGIYQAHPTYQYPPGSTFHRQVSGAPPPPPPPPPSHNQTFPYRGTPQHSQAPNAVSRMAPPPPPPKNPNEPPAYQY</sequence>
<keyword evidence="2" id="KW-0690">Ribosome biogenesis</keyword>
<feature type="compositionally biased region" description="Polar residues" evidence="6">
    <location>
        <begin position="603"/>
        <end position="620"/>
    </location>
</feature>
<feature type="compositionally biased region" description="Basic and acidic residues" evidence="6">
    <location>
        <begin position="309"/>
        <end position="318"/>
    </location>
</feature>
<keyword evidence="8" id="KW-1185">Reference proteome</keyword>
<gene>
    <name evidence="7" type="ORF">PSNMU_V1.4_AUG-EV-PASAV3_0030370</name>
</gene>
<feature type="compositionally biased region" description="Polar residues" evidence="6">
    <location>
        <begin position="328"/>
        <end position="343"/>
    </location>
</feature>